<accession>A0ACC1KHE9</accession>
<sequence>EVAQLVDRACGSSTGLGAHSQGVILDTITTWYDGYDFGFEDKRYNPLSVMSFLERLAQDPRDLDGQSFWEETGNQRRIEDLARSRSADILLLAPRLVAG</sequence>
<evidence type="ECO:0000313" key="1">
    <source>
        <dbReference type="EMBL" id="KAJ2789582.1"/>
    </source>
</evidence>
<proteinExistence type="predicted"/>
<feature type="non-terminal residue" evidence="1">
    <location>
        <position position="1"/>
    </location>
</feature>
<feature type="non-terminal residue" evidence="1">
    <location>
        <position position="99"/>
    </location>
</feature>
<evidence type="ECO:0000313" key="2">
    <source>
        <dbReference type="Proteomes" id="UP001140087"/>
    </source>
</evidence>
<gene>
    <name evidence="1" type="ORF">H4R21_006708</name>
</gene>
<organism evidence="1 2">
    <name type="scientific">Coemansia helicoidea</name>
    <dbReference type="NCBI Taxonomy" id="1286919"/>
    <lineage>
        <taxon>Eukaryota</taxon>
        <taxon>Fungi</taxon>
        <taxon>Fungi incertae sedis</taxon>
        <taxon>Zoopagomycota</taxon>
        <taxon>Kickxellomycotina</taxon>
        <taxon>Kickxellomycetes</taxon>
        <taxon>Kickxellales</taxon>
        <taxon>Kickxellaceae</taxon>
        <taxon>Coemansia</taxon>
    </lineage>
</organism>
<dbReference type="EMBL" id="JANBUN010003739">
    <property type="protein sequence ID" value="KAJ2789582.1"/>
    <property type="molecule type" value="Genomic_DNA"/>
</dbReference>
<comment type="caution">
    <text evidence="1">The sequence shown here is derived from an EMBL/GenBank/DDBJ whole genome shotgun (WGS) entry which is preliminary data.</text>
</comment>
<dbReference type="Proteomes" id="UP001140087">
    <property type="component" value="Unassembled WGS sequence"/>
</dbReference>
<keyword evidence="2" id="KW-1185">Reference proteome</keyword>
<protein>
    <submittedName>
        <fullName evidence="1">Uncharacterized protein</fullName>
    </submittedName>
</protein>
<name>A0ACC1KHE9_9FUNG</name>
<reference evidence="1" key="1">
    <citation type="submission" date="2022-07" db="EMBL/GenBank/DDBJ databases">
        <title>Phylogenomic reconstructions and comparative analyses of Kickxellomycotina fungi.</title>
        <authorList>
            <person name="Reynolds N.K."/>
            <person name="Stajich J.E."/>
            <person name="Barry K."/>
            <person name="Grigoriev I.V."/>
            <person name="Crous P."/>
            <person name="Smith M.E."/>
        </authorList>
    </citation>
    <scope>NUCLEOTIDE SEQUENCE</scope>
    <source>
        <strain evidence="1">BCRC 34780</strain>
    </source>
</reference>